<dbReference type="OrthoDB" id="1929813at2759"/>
<evidence type="ECO:0000256" key="2">
    <source>
        <dbReference type="ARBA" id="ARBA00009626"/>
    </source>
</evidence>
<feature type="region of interest" description="Disordered" evidence="9">
    <location>
        <begin position="157"/>
        <end position="245"/>
    </location>
</feature>
<evidence type="ECO:0000256" key="3">
    <source>
        <dbReference type="ARBA" id="ARBA00020629"/>
    </source>
</evidence>
<feature type="compositionally biased region" description="Low complexity" evidence="9">
    <location>
        <begin position="178"/>
        <end position="189"/>
    </location>
</feature>
<feature type="compositionally biased region" description="Low complexity" evidence="9">
    <location>
        <begin position="202"/>
        <end position="216"/>
    </location>
</feature>
<protein>
    <recommendedName>
        <fullName evidence="3 8">Mediator of RNA polymerase II transcription subunit 4</fullName>
    </recommendedName>
    <alternativeName>
        <fullName evidence="7 8">Mediator complex subunit 4</fullName>
    </alternativeName>
</protein>
<dbReference type="InterPro" id="IPR019258">
    <property type="entry name" value="Mediator_Med4"/>
</dbReference>
<keyword evidence="5 8" id="KW-0804">Transcription</keyword>
<evidence type="ECO:0000313" key="10">
    <source>
        <dbReference type="EMBL" id="KXH65835.1"/>
    </source>
</evidence>
<evidence type="ECO:0000313" key="11">
    <source>
        <dbReference type="Proteomes" id="UP000070121"/>
    </source>
</evidence>
<gene>
    <name evidence="8" type="primary">MED4</name>
    <name evidence="10" type="ORF">CSAL01_03768</name>
</gene>
<keyword evidence="11" id="KW-1185">Reference proteome</keyword>
<dbReference type="STRING" id="1209931.A0A135UZI7"/>
<feature type="compositionally biased region" description="Polar residues" evidence="9">
    <location>
        <begin position="1"/>
        <end position="10"/>
    </location>
</feature>
<comment type="similarity">
    <text evidence="2 8">Belongs to the Mediator complex subunit 4 family.</text>
</comment>
<dbReference type="EMBL" id="JFFI01000801">
    <property type="protein sequence ID" value="KXH65835.1"/>
    <property type="molecule type" value="Genomic_DNA"/>
</dbReference>
<feature type="compositionally biased region" description="Low complexity" evidence="9">
    <location>
        <begin position="340"/>
        <end position="355"/>
    </location>
</feature>
<dbReference type="GO" id="GO:0016592">
    <property type="term" value="C:mediator complex"/>
    <property type="evidence" value="ECO:0007669"/>
    <property type="project" value="InterPro"/>
</dbReference>
<evidence type="ECO:0000256" key="4">
    <source>
        <dbReference type="ARBA" id="ARBA00023015"/>
    </source>
</evidence>
<comment type="function">
    <text evidence="8">Component of the Mediator complex, a coactivator involved in the regulated transcription of nearly all RNA polymerase II-dependent genes. Mediator functions as a bridge to convey information from gene-specific regulatory proteins to the basal RNA polymerase II transcription machinery. Mediator is recruited to promoters by direct interactions with regulatory proteins and serves as a scaffold for the assembly of a functional preinitiation complex with RNA polymerase II and the general transcription factors.</text>
</comment>
<evidence type="ECO:0000256" key="9">
    <source>
        <dbReference type="SAM" id="MobiDB-lite"/>
    </source>
</evidence>
<evidence type="ECO:0000256" key="6">
    <source>
        <dbReference type="ARBA" id="ARBA00023242"/>
    </source>
</evidence>
<dbReference type="GO" id="GO:0003712">
    <property type="term" value="F:transcription coregulator activity"/>
    <property type="evidence" value="ECO:0007669"/>
    <property type="project" value="InterPro"/>
</dbReference>
<reference evidence="10 11" key="1">
    <citation type="submission" date="2014-02" db="EMBL/GenBank/DDBJ databases">
        <title>The genome sequence of Colletotrichum salicis CBS 607.94.</title>
        <authorList>
            <person name="Baroncelli R."/>
            <person name="Thon M.R."/>
        </authorList>
    </citation>
    <scope>NUCLEOTIDE SEQUENCE [LARGE SCALE GENOMIC DNA]</scope>
    <source>
        <strain evidence="10 11">CBS 607.94</strain>
    </source>
</reference>
<evidence type="ECO:0000256" key="7">
    <source>
        <dbReference type="ARBA" id="ARBA00031257"/>
    </source>
</evidence>
<evidence type="ECO:0000256" key="5">
    <source>
        <dbReference type="ARBA" id="ARBA00023163"/>
    </source>
</evidence>
<feature type="compositionally biased region" description="Basic and acidic residues" evidence="9">
    <location>
        <begin position="293"/>
        <end position="339"/>
    </location>
</feature>
<sequence>MVQPSGTQLSLAPKSPPPHQQLDQRRRPIDELSTTTMDKIIDARFERVEKALAVLIESVSKYHPHAKQALDLHEADHDLTKGLDDVQIHQKNNLRLQQLRATTSSLDTQIRETLSSLATTRKDITTTQITVHPDGPNYPVKYDELLNYARRISKTTLPPAALTNGGLTTGGGSPGPDPNTSMTTNPNTPGANDLQSQPLSAAPTPSQSQTPGPSGAANGSPVGGSQDLLPGTQQTTATSLPDGLRNHLNPHFNEIFVPWPSEGMIRGGAMAMYQNLADSGTDPRGYDPQQIAEAKRKEEEERKVREEQEKAETERKNREYAEKMEKIRREQQEAYRRDSVAVGTGAGASSAGKSKQFQFTSLMDDDDDDE</sequence>
<evidence type="ECO:0000256" key="1">
    <source>
        <dbReference type="ARBA" id="ARBA00004123"/>
    </source>
</evidence>
<keyword evidence="4 8" id="KW-0805">Transcription regulation</keyword>
<feature type="region of interest" description="Disordered" evidence="9">
    <location>
        <begin position="292"/>
        <end position="370"/>
    </location>
</feature>
<evidence type="ECO:0000256" key="8">
    <source>
        <dbReference type="RuleBase" id="RU364141"/>
    </source>
</evidence>
<keyword evidence="8" id="KW-0010">Activator</keyword>
<dbReference type="GO" id="GO:0006357">
    <property type="term" value="P:regulation of transcription by RNA polymerase II"/>
    <property type="evidence" value="ECO:0007669"/>
    <property type="project" value="InterPro"/>
</dbReference>
<comment type="caution">
    <text evidence="10">The sequence shown here is derived from an EMBL/GenBank/DDBJ whole genome shotgun (WGS) entry which is preliminary data.</text>
</comment>
<dbReference type="Proteomes" id="UP000070121">
    <property type="component" value="Unassembled WGS sequence"/>
</dbReference>
<comment type="subunit">
    <text evidence="8">Component of the Mediator complex.</text>
</comment>
<proteinExistence type="inferred from homology"/>
<feature type="region of interest" description="Disordered" evidence="9">
    <location>
        <begin position="1"/>
        <end position="34"/>
    </location>
</feature>
<comment type="subcellular location">
    <subcellularLocation>
        <location evidence="1 8">Nucleus</location>
    </subcellularLocation>
</comment>
<dbReference type="AlphaFoldDB" id="A0A135UZI7"/>
<dbReference type="Pfam" id="PF10018">
    <property type="entry name" value="Med4"/>
    <property type="match status" value="1"/>
</dbReference>
<name>A0A135UZI7_9PEZI</name>
<accession>A0A135UZI7</accession>
<keyword evidence="6 8" id="KW-0539">Nucleus</keyword>
<organism evidence="10 11">
    <name type="scientific">Colletotrichum salicis</name>
    <dbReference type="NCBI Taxonomy" id="1209931"/>
    <lineage>
        <taxon>Eukaryota</taxon>
        <taxon>Fungi</taxon>
        <taxon>Dikarya</taxon>
        <taxon>Ascomycota</taxon>
        <taxon>Pezizomycotina</taxon>
        <taxon>Sordariomycetes</taxon>
        <taxon>Hypocreomycetidae</taxon>
        <taxon>Glomerellales</taxon>
        <taxon>Glomerellaceae</taxon>
        <taxon>Colletotrichum</taxon>
        <taxon>Colletotrichum acutatum species complex</taxon>
    </lineage>
</organism>